<dbReference type="Proteomes" id="UP000183287">
    <property type="component" value="Unassembled WGS sequence"/>
</dbReference>
<evidence type="ECO:0000313" key="2">
    <source>
        <dbReference type="Proteomes" id="UP000183287"/>
    </source>
</evidence>
<accession>A0A1I4VID5</accession>
<gene>
    <name evidence="1" type="ORF">SAMN05421863_10846</name>
</gene>
<dbReference type="OrthoDB" id="8546402at2"/>
<reference evidence="2" key="1">
    <citation type="submission" date="2016-10" db="EMBL/GenBank/DDBJ databases">
        <authorList>
            <person name="Varghese N."/>
            <person name="Submissions S."/>
        </authorList>
    </citation>
    <scope>NUCLEOTIDE SEQUENCE [LARGE SCALE GENOMIC DNA]</scope>
    <source>
        <strain evidence="2">Nm44</strain>
    </source>
</reference>
<evidence type="ECO:0000313" key="1">
    <source>
        <dbReference type="EMBL" id="SFN00915.1"/>
    </source>
</evidence>
<protein>
    <submittedName>
        <fullName evidence="1">Uncharacterized protein</fullName>
    </submittedName>
</protein>
<name>A0A1I4VID5_9PROT</name>
<keyword evidence="2" id="KW-1185">Reference proteome</keyword>
<sequence>MNIIMKIFGLSLWIIFNVVNAENIRIPIKSGPNGAVTFDTSIMSDGMQDRMNSVGGGFSSTSGHRAHAAVNIERGDGTINYTRKNSKGAVIFDSNFSNDEAGPLMNSAGGSFSSTSGHGANATVNMKRGDGTINYTHKNLKRAITFDTTVSNDGTGLQMNSVGGGYSSKSGHGVSATVNTTGNGGAINYIHTNNNTKIKFSSGVSVNNGHHGANIGVQIPFSAK</sequence>
<dbReference type="AlphaFoldDB" id="A0A1I4VID5"/>
<proteinExistence type="predicted"/>
<dbReference type="EMBL" id="FOUB01000084">
    <property type="protein sequence ID" value="SFN00915.1"/>
    <property type="molecule type" value="Genomic_DNA"/>
</dbReference>
<organism evidence="1 2">
    <name type="scientific">Nitrosomonas communis</name>
    <dbReference type="NCBI Taxonomy" id="44574"/>
    <lineage>
        <taxon>Bacteria</taxon>
        <taxon>Pseudomonadati</taxon>
        <taxon>Pseudomonadota</taxon>
        <taxon>Betaproteobacteria</taxon>
        <taxon>Nitrosomonadales</taxon>
        <taxon>Nitrosomonadaceae</taxon>
        <taxon>Nitrosomonas</taxon>
    </lineage>
</organism>
<dbReference type="RefSeq" id="WP_074906986.1">
    <property type="nucleotide sequence ID" value="NZ_FOUB01000084.1"/>
</dbReference>